<dbReference type="InterPro" id="IPR017853">
    <property type="entry name" value="GH"/>
</dbReference>
<comment type="catalytic activity">
    <reaction evidence="1">
        <text>Hydrolysis of terminal, non-reducing alpha-D-galactose residues in alpha-D-galactosides, including galactose oligosaccharides, galactomannans and galactolipids.</text>
        <dbReference type="EC" id="3.2.1.22"/>
    </reaction>
</comment>
<dbReference type="InterPro" id="IPR035971">
    <property type="entry name" value="CBD_sf"/>
</dbReference>
<dbReference type="Proteomes" id="UP000800036">
    <property type="component" value="Unassembled WGS sequence"/>
</dbReference>
<dbReference type="InterPro" id="IPR000254">
    <property type="entry name" value="CBD"/>
</dbReference>
<feature type="domain" description="CBM1" evidence="5">
    <location>
        <begin position="181"/>
        <end position="218"/>
    </location>
</feature>
<dbReference type="PANTHER" id="PTHR35273:SF2">
    <property type="entry name" value="ALPHA-GALACTOSIDASE"/>
    <property type="match status" value="1"/>
</dbReference>
<keyword evidence="7" id="KW-1185">Reference proteome</keyword>
<evidence type="ECO:0000313" key="6">
    <source>
        <dbReference type="EMBL" id="KAF1975845.1"/>
    </source>
</evidence>
<organism evidence="6 7">
    <name type="scientific">Bimuria novae-zelandiae CBS 107.79</name>
    <dbReference type="NCBI Taxonomy" id="1447943"/>
    <lineage>
        <taxon>Eukaryota</taxon>
        <taxon>Fungi</taxon>
        <taxon>Dikarya</taxon>
        <taxon>Ascomycota</taxon>
        <taxon>Pezizomycotina</taxon>
        <taxon>Dothideomycetes</taxon>
        <taxon>Pleosporomycetidae</taxon>
        <taxon>Pleosporales</taxon>
        <taxon>Massarineae</taxon>
        <taxon>Didymosphaeriaceae</taxon>
        <taxon>Bimuria</taxon>
    </lineage>
</organism>
<dbReference type="PROSITE" id="PS51164">
    <property type="entry name" value="CBM1_2"/>
    <property type="match status" value="1"/>
</dbReference>
<dbReference type="GO" id="GO:0005576">
    <property type="term" value="C:extracellular region"/>
    <property type="evidence" value="ECO:0007669"/>
    <property type="project" value="InterPro"/>
</dbReference>
<dbReference type="InterPro" id="IPR013785">
    <property type="entry name" value="Aldolase_TIM"/>
</dbReference>
<dbReference type="SUPFAM" id="SSF57180">
    <property type="entry name" value="Cellulose-binding domain"/>
    <property type="match status" value="1"/>
</dbReference>
<dbReference type="EMBL" id="ML976669">
    <property type="protein sequence ID" value="KAF1975845.1"/>
    <property type="molecule type" value="Genomic_DNA"/>
</dbReference>
<dbReference type="GO" id="GO:0030248">
    <property type="term" value="F:cellulose binding"/>
    <property type="evidence" value="ECO:0007669"/>
    <property type="project" value="InterPro"/>
</dbReference>
<dbReference type="GO" id="GO:0005975">
    <property type="term" value="P:carbohydrate metabolic process"/>
    <property type="evidence" value="ECO:0007669"/>
    <property type="project" value="InterPro"/>
</dbReference>
<keyword evidence="3" id="KW-0732">Signal</keyword>
<dbReference type="Pfam" id="PF00734">
    <property type="entry name" value="CBM_1"/>
    <property type="match status" value="1"/>
</dbReference>
<dbReference type="GO" id="GO:0004557">
    <property type="term" value="F:alpha-galactosidase activity"/>
    <property type="evidence" value="ECO:0007669"/>
    <property type="project" value="UniProtKB-EC"/>
</dbReference>
<sequence>MQWMATEAQKYDLSIGLKNSLDIVDALTPTIDFAVNEQCAQLGECDRYTAFLAAGKPVFHIEYSTPLNAAAAKGISCTSARPAGMSTILKNMALDGPAVYCDGSEVDTPTKGGTSPPRSSKTLTQKPTSTRPTTTRSSASISSSTPGPTTSPTPTRPPTTIRTSSSTKPAPTSTSGPGNGCKAKHWDQCGGNDWKGCTVCESPYTCKGVSPPWYYQCL</sequence>
<evidence type="ECO:0000256" key="4">
    <source>
        <dbReference type="SAM" id="MobiDB-lite"/>
    </source>
</evidence>
<evidence type="ECO:0000256" key="2">
    <source>
        <dbReference type="ARBA" id="ARBA00012755"/>
    </source>
</evidence>
<feature type="compositionally biased region" description="Low complexity" evidence="4">
    <location>
        <begin position="127"/>
        <end position="148"/>
    </location>
</feature>
<reference evidence="6" key="1">
    <citation type="journal article" date="2020" name="Stud. Mycol.">
        <title>101 Dothideomycetes genomes: a test case for predicting lifestyles and emergence of pathogens.</title>
        <authorList>
            <person name="Haridas S."/>
            <person name="Albert R."/>
            <person name="Binder M."/>
            <person name="Bloem J."/>
            <person name="Labutti K."/>
            <person name="Salamov A."/>
            <person name="Andreopoulos B."/>
            <person name="Baker S."/>
            <person name="Barry K."/>
            <person name="Bills G."/>
            <person name="Bluhm B."/>
            <person name="Cannon C."/>
            <person name="Castanera R."/>
            <person name="Culley D."/>
            <person name="Daum C."/>
            <person name="Ezra D."/>
            <person name="Gonzalez J."/>
            <person name="Henrissat B."/>
            <person name="Kuo A."/>
            <person name="Liang C."/>
            <person name="Lipzen A."/>
            <person name="Lutzoni F."/>
            <person name="Magnuson J."/>
            <person name="Mondo S."/>
            <person name="Nolan M."/>
            <person name="Ohm R."/>
            <person name="Pangilinan J."/>
            <person name="Park H.-J."/>
            <person name="Ramirez L."/>
            <person name="Alfaro M."/>
            <person name="Sun H."/>
            <person name="Tritt A."/>
            <person name="Yoshinaga Y."/>
            <person name="Zwiers L.-H."/>
            <person name="Turgeon B."/>
            <person name="Goodwin S."/>
            <person name="Spatafora J."/>
            <person name="Crous P."/>
            <person name="Grigoriev I."/>
        </authorList>
    </citation>
    <scope>NUCLEOTIDE SEQUENCE</scope>
    <source>
        <strain evidence="6">CBS 107.79</strain>
    </source>
</reference>
<feature type="compositionally biased region" description="Polar residues" evidence="4">
    <location>
        <begin position="111"/>
        <end position="126"/>
    </location>
</feature>
<proteinExistence type="predicted"/>
<dbReference type="OrthoDB" id="2108802at2759"/>
<dbReference type="EC" id="3.2.1.22" evidence="2"/>
<feature type="region of interest" description="Disordered" evidence="4">
    <location>
        <begin position="105"/>
        <end position="182"/>
    </location>
</feature>
<dbReference type="Gene3D" id="3.20.20.70">
    <property type="entry name" value="Aldolase class I"/>
    <property type="match status" value="1"/>
</dbReference>
<dbReference type="PANTHER" id="PTHR35273">
    <property type="entry name" value="ALPHA-1,4 POLYGALACTOSAMINIDASE, PUTATIVE (AFU_ORTHOLOGUE AFUA_3G07890)-RELATED"/>
    <property type="match status" value="1"/>
</dbReference>
<evidence type="ECO:0000259" key="5">
    <source>
        <dbReference type="PROSITE" id="PS51164"/>
    </source>
</evidence>
<dbReference type="Pfam" id="PF03537">
    <property type="entry name" value="Glyco_hydro_114"/>
    <property type="match status" value="1"/>
</dbReference>
<evidence type="ECO:0000256" key="3">
    <source>
        <dbReference type="ARBA" id="ARBA00022729"/>
    </source>
</evidence>
<name>A0A6A5VFJ3_9PLEO</name>
<evidence type="ECO:0000256" key="1">
    <source>
        <dbReference type="ARBA" id="ARBA00001255"/>
    </source>
</evidence>
<protein>
    <recommendedName>
        <fullName evidence="2">alpha-galactosidase</fullName>
        <ecNumber evidence="2">3.2.1.22</ecNumber>
    </recommendedName>
</protein>
<dbReference type="SMART" id="SM00236">
    <property type="entry name" value="fCBD"/>
    <property type="match status" value="1"/>
</dbReference>
<dbReference type="AlphaFoldDB" id="A0A6A5VFJ3"/>
<accession>A0A6A5VFJ3</accession>
<dbReference type="SUPFAM" id="SSF51445">
    <property type="entry name" value="(Trans)glycosidases"/>
    <property type="match status" value="1"/>
</dbReference>
<dbReference type="InterPro" id="IPR004352">
    <property type="entry name" value="GH114_TIM-barrel"/>
</dbReference>
<evidence type="ECO:0000313" key="7">
    <source>
        <dbReference type="Proteomes" id="UP000800036"/>
    </source>
</evidence>
<feature type="compositionally biased region" description="Low complexity" evidence="4">
    <location>
        <begin position="158"/>
        <end position="176"/>
    </location>
</feature>
<gene>
    <name evidence="6" type="ORF">BU23DRAFT_552326</name>
</gene>